<proteinExistence type="predicted"/>
<protein>
    <submittedName>
        <fullName evidence="2">Uncharacterized protein</fullName>
    </submittedName>
</protein>
<evidence type="ECO:0000313" key="3">
    <source>
        <dbReference type="Proteomes" id="UP000736787"/>
    </source>
</evidence>
<dbReference type="AlphaFoldDB" id="A0A8T1EC13"/>
<comment type="caution">
    <text evidence="2">The sequence shown here is derived from an EMBL/GenBank/DDBJ whole genome shotgun (WGS) entry which is preliminary data.</text>
</comment>
<reference evidence="2" key="1">
    <citation type="submission" date="2018-10" db="EMBL/GenBank/DDBJ databases">
        <title>Effector identification in a new, highly contiguous assembly of the strawberry crown rot pathogen Phytophthora cactorum.</title>
        <authorList>
            <person name="Armitage A.D."/>
            <person name="Nellist C.F."/>
            <person name="Bates H."/>
            <person name="Vickerstaff R.J."/>
            <person name="Harrison R.J."/>
        </authorList>
    </citation>
    <scope>NUCLEOTIDE SEQUENCE</scope>
    <source>
        <strain evidence="1">15-7</strain>
        <strain evidence="2">4040</strain>
    </source>
</reference>
<evidence type="ECO:0000313" key="2">
    <source>
        <dbReference type="EMBL" id="KAG2950671.1"/>
    </source>
</evidence>
<gene>
    <name evidence="1" type="ORF">PC113_g4142</name>
    <name evidence="2" type="ORF">PC117_g4275</name>
</gene>
<evidence type="ECO:0000313" key="1">
    <source>
        <dbReference type="EMBL" id="KAG2864935.1"/>
    </source>
</evidence>
<dbReference type="Proteomes" id="UP000735874">
    <property type="component" value="Unassembled WGS sequence"/>
</dbReference>
<organism evidence="2 3">
    <name type="scientific">Phytophthora cactorum</name>
    <dbReference type="NCBI Taxonomy" id="29920"/>
    <lineage>
        <taxon>Eukaryota</taxon>
        <taxon>Sar</taxon>
        <taxon>Stramenopiles</taxon>
        <taxon>Oomycota</taxon>
        <taxon>Peronosporomycetes</taxon>
        <taxon>Peronosporales</taxon>
        <taxon>Peronosporaceae</taxon>
        <taxon>Phytophthora</taxon>
    </lineage>
</organism>
<accession>A0A8T1EC13</accession>
<dbReference type="EMBL" id="RCMK01000066">
    <property type="protein sequence ID" value="KAG2950671.1"/>
    <property type="molecule type" value="Genomic_DNA"/>
</dbReference>
<dbReference type="EMBL" id="RCMG01000068">
    <property type="protein sequence ID" value="KAG2864935.1"/>
    <property type="molecule type" value="Genomic_DNA"/>
</dbReference>
<name>A0A8T1EC13_9STRA</name>
<sequence>METQQRTKRNSYQRDDGNMASLLLQFSASIRSQGCNMSTIHTSFLPILQLHTRASASARSWRLKRFEGLLFDNLHDFAIPALSKP</sequence>
<dbReference type="Proteomes" id="UP000736787">
    <property type="component" value="Unassembled WGS sequence"/>
</dbReference>